<dbReference type="RefSeq" id="WP_163046172.1">
    <property type="nucleotide sequence ID" value="NZ_JAAAMJ010000037.1"/>
</dbReference>
<dbReference type="EMBL" id="JAAAMJ010000037">
    <property type="protein sequence ID" value="NDV89327.1"/>
    <property type="molecule type" value="Genomic_DNA"/>
</dbReference>
<evidence type="ECO:0000256" key="1">
    <source>
        <dbReference type="SAM" id="SignalP"/>
    </source>
</evidence>
<dbReference type="Gene3D" id="2.130.10.10">
    <property type="entry name" value="YVTN repeat-like/Quinoprotein amine dehydrogenase"/>
    <property type="match status" value="2"/>
</dbReference>
<keyword evidence="3" id="KW-1185">Reference proteome</keyword>
<dbReference type="InterPro" id="IPR015943">
    <property type="entry name" value="WD40/YVTN_repeat-like_dom_sf"/>
</dbReference>
<comment type="caution">
    <text evidence="2">The sequence shown here is derived from an EMBL/GenBank/DDBJ whole genome shotgun (WGS) entry which is preliminary data.</text>
</comment>
<feature type="signal peptide" evidence="1">
    <location>
        <begin position="1"/>
        <end position="25"/>
    </location>
</feature>
<proteinExistence type="predicted"/>
<keyword evidence="1" id="KW-0732">Signal</keyword>
<evidence type="ECO:0000313" key="3">
    <source>
        <dbReference type="Proteomes" id="UP000476332"/>
    </source>
</evidence>
<dbReference type="PANTHER" id="PTHR43739:SF5">
    <property type="entry name" value="EXO-ALPHA-SIALIDASE"/>
    <property type="match status" value="1"/>
</dbReference>
<protein>
    <submittedName>
        <fullName evidence="2">Exo-alpha-sialidase</fullName>
    </submittedName>
</protein>
<sequence length="290" mass="29807">MKKHIKSFAALGAVAVAAVAGSALWASQAESVPLSEVSHIHGISVDPADPARLLLATHYGVWRTSPEGTADQVSQNSDDYMGFTPHPSEAGTFFGSGHPETGGNAGFIVSRDGAETWKQLSPGADGPVDFHAMAVSAADPDVIYGLYGKVQVSRDGGRTWSIAGAPPADVYDIAASSADPDTVYAATGTGPMVSTDGARTWKPSGPEGRPASLVEVAPGGTVYAFVIGSGLLKRSASDGEWQSVGNDFGESVLLHVAADPADPDRLFAVTQESQILTSTDGGSSWTAFTS</sequence>
<dbReference type="InterPro" id="IPR054817">
    <property type="entry name" value="Glycosyl_F510_1955-like"/>
</dbReference>
<evidence type="ECO:0000313" key="2">
    <source>
        <dbReference type="EMBL" id="NDV89327.1"/>
    </source>
</evidence>
<gene>
    <name evidence="2" type="ORF">GTW51_21935</name>
</gene>
<dbReference type="AlphaFoldDB" id="A0A6L9MN89"/>
<dbReference type="Proteomes" id="UP000476332">
    <property type="component" value="Unassembled WGS sequence"/>
</dbReference>
<dbReference type="NCBIfam" id="NF045728">
    <property type="entry name" value="glycosyl_F510_1955"/>
    <property type="match status" value="1"/>
</dbReference>
<dbReference type="GO" id="GO:0010411">
    <property type="term" value="P:xyloglucan metabolic process"/>
    <property type="evidence" value="ECO:0007669"/>
    <property type="project" value="TreeGrafter"/>
</dbReference>
<feature type="chain" id="PRO_5026896393" evidence="1">
    <location>
        <begin position="26"/>
        <end position="290"/>
    </location>
</feature>
<reference evidence="2 3" key="1">
    <citation type="submission" date="2020-01" db="EMBL/GenBank/DDBJ databases">
        <title>Genomes of bacteria type strains.</title>
        <authorList>
            <person name="Chen J."/>
            <person name="Zhu S."/>
            <person name="Chen J."/>
        </authorList>
    </citation>
    <scope>NUCLEOTIDE SEQUENCE [LARGE SCALE GENOMIC DNA]</scope>
    <source>
        <strain evidence="2 3">KCTC 52919</strain>
    </source>
</reference>
<dbReference type="PANTHER" id="PTHR43739">
    <property type="entry name" value="XYLOGLUCANASE (EUROFUNG)"/>
    <property type="match status" value="1"/>
</dbReference>
<organism evidence="2 3">
    <name type="scientific">Aurantimonas aggregata</name>
    <dbReference type="NCBI Taxonomy" id="2047720"/>
    <lineage>
        <taxon>Bacteria</taxon>
        <taxon>Pseudomonadati</taxon>
        <taxon>Pseudomonadota</taxon>
        <taxon>Alphaproteobacteria</taxon>
        <taxon>Hyphomicrobiales</taxon>
        <taxon>Aurantimonadaceae</taxon>
        <taxon>Aurantimonas</taxon>
    </lineage>
</organism>
<dbReference type="SUPFAM" id="SSF110296">
    <property type="entry name" value="Oligoxyloglucan reducing end-specific cellobiohydrolase"/>
    <property type="match status" value="1"/>
</dbReference>
<dbReference type="InterPro" id="IPR052025">
    <property type="entry name" value="Xyloglucanase_GH74"/>
</dbReference>
<name>A0A6L9MN89_9HYPH</name>
<accession>A0A6L9MN89</accession>